<keyword evidence="6 10" id="KW-0520">NAD</keyword>
<dbReference type="InterPro" id="IPR016156">
    <property type="entry name" value="FAD/NAD-linked_Rdtase_dimer_sf"/>
</dbReference>
<keyword evidence="8 10" id="KW-0676">Redox-active center</keyword>
<dbReference type="NCBIfam" id="TIGR01350">
    <property type="entry name" value="lipoamide_DH"/>
    <property type="match status" value="1"/>
</dbReference>
<dbReference type="SUPFAM" id="SSF55424">
    <property type="entry name" value="FAD/NAD-linked reductases, dimerisation (C-terminal) domain"/>
    <property type="match status" value="1"/>
</dbReference>
<reference evidence="14" key="1">
    <citation type="journal article" date="2019" name="Int. J. Syst. Evol. Microbiol.">
        <title>The Global Catalogue of Microorganisms (GCM) 10K type strain sequencing project: providing services to taxonomists for standard genome sequencing and annotation.</title>
        <authorList>
            <consortium name="The Broad Institute Genomics Platform"/>
            <consortium name="The Broad Institute Genome Sequencing Center for Infectious Disease"/>
            <person name="Wu L."/>
            <person name="Ma J."/>
        </authorList>
    </citation>
    <scope>NUCLEOTIDE SEQUENCE [LARGE SCALE GENOMIC DNA]</scope>
    <source>
        <strain evidence="14">CCUG 62221</strain>
    </source>
</reference>
<dbReference type="EC" id="1.8.1.4" evidence="2 10"/>
<evidence type="ECO:0000256" key="7">
    <source>
        <dbReference type="ARBA" id="ARBA00023157"/>
    </source>
</evidence>
<protein>
    <recommendedName>
        <fullName evidence="2 10">Dihydrolipoyl dehydrogenase</fullName>
        <ecNumber evidence="2 10">1.8.1.4</ecNumber>
    </recommendedName>
</protein>
<dbReference type="InterPro" id="IPR001100">
    <property type="entry name" value="Pyr_nuc-diS_OxRdtase"/>
</dbReference>
<dbReference type="InterPro" id="IPR036188">
    <property type="entry name" value="FAD/NAD-bd_sf"/>
</dbReference>
<dbReference type="InterPro" id="IPR012999">
    <property type="entry name" value="Pyr_OxRdtase_I_AS"/>
</dbReference>
<dbReference type="InterPro" id="IPR050151">
    <property type="entry name" value="Class-I_Pyr_Nuc-Dis_Oxidored"/>
</dbReference>
<dbReference type="Proteomes" id="UP001597241">
    <property type="component" value="Unassembled WGS sequence"/>
</dbReference>
<comment type="caution">
    <text evidence="13">The sequence shown here is derived from an EMBL/GenBank/DDBJ whole genome shotgun (WGS) entry which is preliminary data.</text>
</comment>
<dbReference type="GO" id="GO:0004148">
    <property type="term" value="F:dihydrolipoyl dehydrogenase (NADH) activity"/>
    <property type="evidence" value="ECO:0007669"/>
    <property type="project" value="UniProtKB-EC"/>
</dbReference>
<name>A0ABW3WSL0_9FLAO</name>
<feature type="domain" description="Pyridine nucleotide-disulphide oxidoreductase dimerisation" evidence="11">
    <location>
        <begin position="347"/>
        <end position="455"/>
    </location>
</feature>
<dbReference type="RefSeq" id="WP_386809948.1">
    <property type="nucleotide sequence ID" value="NZ_JBHTMV010000009.1"/>
</dbReference>
<keyword evidence="14" id="KW-1185">Reference proteome</keyword>
<keyword evidence="3 10" id="KW-0285">Flavoprotein</keyword>
<dbReference type="PROSITE" id="PS00076">
    <property type="entry name" value="PYRIDINE_REDOX_1"/>
    <property type="match status" value="1"/>
</dbReference>
<comment type="similarity">
    <text evidence="1 10">Belongs to the class-I pyridine nucleotide-disulfide oxidoreductase family.</text>
</comment>
<dbReference type="PRINTS" id="PR00411">
    <property type="entry name" value="PNDRDTASEI"/>
</dbReference>
<comment type="cofactor">
    <cofactor evidence="10">
        <name>FAD</name>
        <dbReference type="ChEBI" id="CHEBI:57692"/>
    </cofactor>
    <text evidence="10">Binds 1 FAD per subunit.</text>
</comment>
<dbReference type="Pfam" id="PF07992">
    <property type="entry name" value="Pyr_redox_2"/>
    <property type="match status" value="1"/>
</dbReference>
<keyword evidence="7" id="KW-1015">Disulfide bond</keyword>
<evidence type="ECO:0000256" key="4">
    <source>
        <dbReference type="ARBA" id="ARBA00022827"/>
    </source>
</evidence>
<dbReference type="PRINTS" id="PR00368">
    <property type="entry name" value="FADPNR"/>
</dbReference>
<feature type="domain" description="FAD/NAD(P)-binding" evidence="12">
    <location>
        <begin position="4"/>
        <end position="328"/>
    </location>
</feature>
<dbReference type="PANTHER" id="PTHR22912">
    <property type="entry name" value="DISULFIDE OXIDOREDUCTASE"/>
    <property type="match status" value="1"/>
</dbReference>
<evidence type="ECO:0000313" key="13">
    <source>
        <dbReference type="EMBL" id="MFD1294661.1"/>
    </source>
</evidence>
<dbReference type="InterPro" id="IPR023753">
    <property type="entry name" value="FAD/NAD-binding_dom"/>
</dbReference>
<comment type="catalytic activity">
    <reaction evidence="9 10">
        <text>N(6)-[(R)-dihydrolipoyl]-L-lysyl-[protein] + NAD(+) = N(6)-[(R)-lipoyl]-L-lysyl-[protein] + NADH + H(+)</text>
        <dbReference type="Rhea" id="RHEA:15045"/>
        <dbReference type="Rhea" id="RHEA-COMP:10474"/>
        <dbReference type="Rhea" id="RHEA-COMP:10475"/>
        <dbReference type="ChEBI" id="CHEBI:15378"/>
        <dbReference type="ChEBI" id="CHEBI:57540"/>
        <dbReference type="ChEBI" id="CHEBI:57945"/>
        <dbReference type="ChEBI" id="CHEBI:83099"/>
        <dbReference type="ChEBI" id="CHEBI:83100"/>
        <dbReference type="EC" id="1.8.1.4"/>
    </reaction>
</comment>
<evidence type="ECO:0000256" key="8">
    <source>
        <dbReference type="ARBA" id="ARBA00023284"/>
    </source>
</evidence>
<evidence type="ECO:0000256" key="3">
    <source>
        <dbReference type="ARBA" id="ARBA00022630"/>
    </source>
</evidence>
<keyword evidence="5 10" id="KW-0560">Oxidoreductase</keyword>
<evidence type="ECO:0000256" key="6">
    <source>
        <dbReference type="ARBA" id="ARBA00023027"/>
    </source>
</evidence>
<evidence type="ECO:0000256" key="9">
    <source>
        <dbReference type="ARBA" id="ARBA00049187"/>
    </source>
</evidence>
<evidence type="ECO:0000256" key="5">
    <source>
        <dbReference type="ARBA" id="ARBA00023002"/>
    </source>
</evidence>
<dbReference type="PANTHER" id="PTHR22912:SF151">
    <property type="entry name" value="DIHYDROLIPOYL DEHYDROGENASE, MITOCHONDRIAL"/>
    <property type="match status" value="1"/>
</dbReference>
<keyword evidence="4 10" id="KW-0274">FAD</keyword>
<dbReference type="Pfam" id="PF02852">
    <property type="entry name" value="Pyr_redox_dim"/>
    <property type="match status" value="1"/>
</dbReference>
<evidence type="ECO:0000259" key="11">
    <source>
        <dbReference type="Pfam" id="PF02852"/>
    </source>
</evidence>
<comment type="miscellaneous">
    <text evidence="10">The active site is a redox-active disulfide bond.</text>
</comment>
<evidence type="ECO:0000256" key="2">
    <source>
        <dbReference type="ARBA" id="ARBA00012608"/>
    </source>
</evidence>
<evidence type="ECO:0000256" key="1">
    <source>
        <dbReference type="ARBA" id="ARBA00007532"/>
    </source>
</evidence>
<dbReference type="EMBL" id="JBHTMV010000009">
    <property type="protein sequence ID" value="MFD1294661.1"/>
    <property type="molecule type" value="Genomic_DNA"/>
</dbReference>
<dbReference type="InterPro" id="IPR004099">
    <property type="entry name" value="Pyr_nucl-diS_OxRdtase_dimer"/>
</dbReference>
<dbReference type="SUPFAM" id="SSF51905">
    <property type="entry name" value="FAD/NAD(P)-binding domain"/>
    <property type="match status" value="1"/>
</dbReference>
<accession>A0ABW3WSL0</accession>
<organism evidence="13 14">
    <name type="scientific">Lutibacter holmesii</name>
    <dbReference type="NCBI Taxonomy" id="1137985"/>
    <lineage>
        <taxon>Bacteria</taxon>
        <taxon>Pseudomonadati</taxon>
        <taxon>Bacteroidota</taxon>
        <taxon>Flavobacteriia</taxon>
        <taxon>Flavobacteriales</taxon>
        <taxon>Flavobacteriaceae</taxon>
        <taxon>Lutibacter</taxon>
    </lineage>
</organism>
<evidence type="ECO:0000256" key="10">
    <source>
        <dbReference type="RuleBase" id="RU003692"/>
    </source>
</evidence>
<proteinExistence type="inferred from homology"/>
<evidence type="ECO:0000259" key="12">
    <source>
        <dbReference type="Pfam" id="PF07992"/>
    </source>
</evidence>
<dbReference type="Gene3D" id="3.50.50.60">
    <property type="entry name" value="FAD/NAD(P)-binding domain"/>
    <property type="match status" value="2"/>
</dbReference>
<dbReference type="PIRSF" id="PIRSF000350">
    <property type="entry name" value="Mercury_reductase_MerA"/>
    <property type="match status" value="1"/>
</dbReference>
<dbReference type="InterPro" id="IPR006258">
    <property type="entry name" value="Lipoamide_DH"/>
</dbReference>
<dbReference type="Gene3D" id="3.30.390.30">
    <property type="match status" value="1"/>
</dbReference>
<evidence type="ECO:0000313" key="14">
    <source>
        <dbReference type="Proteomes" id="UP001597241"/>
    </source>
</evidence>
<gene>
    <name evidence="13" type="primary">lpdA</name>
    <name evidence="13" type="ORF">ACFQ5N_12520</name>
</gene>
<sequence length="466" mass="49986">MNTYDIAVIGSGPGGYVAAIRCAQLGLKTAIIEKYNTLGGTCLNVGCIPSKALLDSSHHYYDATKHFATHGIDVKGLAINFEQMIARKNEVVAQTSGGINYLMDKNNITLIQGVGSFKDATHITITKEDGTSEEIEAAKTIIATGSKPSTLPFIELDKKRVITSTEALSLKEIPKHLIVIGGGVIGLELGSVYSRLGAQVSVIEYMPTITPGMDAMLSKELQKSLKKQGIKFYTSHKVTSVVNNGEEVVVTADNKKGVATEFKGDYTLISVGRSPYTKGLGLENVGIKVTDRGQIETNEHLQTNVSNIYAIGDVVKGAMLAHKAEEEGTMVAELIAGQKPHIDYNLIPGVVYTWPEVACVGKTEEQLKEAGINYKAGSFAMRALGRARASMDIDGQIKVLADAKTDEILGVHMIGARAADMIAEAVIAMEFRASSEDIARSSHAHPTYTEAFKEACLAVNDRAIHS</sequence>